<dbReference type="SUPFAM" id="SSF51197">
    <property type="entry name" value="Clavaminate synthase-like"/>
    <property type="match status" value="1"/>
</dbReference>
<gene>
    <name evidence="1" type="ORF">ACAT0790_LOCUS40049</name>
</gene>
<sequence>MTPQHRLEYFRDGFTIIEGALPAPLLRELRRTAKAEFGGDNSIWSHTRAFDSDAFADFYTYSPLGSIAAQVFETPGTQTAAEKPSAYLWRDFMYFRPPDSKLTNIHIDSEDCDKSGITPNATLQNRPRIWVPLDDDMWAPIFTNFSKLFHSLKNDTLREMSHRGELDYFEGHFKPEIAGPFYGFKDLETVLGTLMPRRKLRLGDVALHIPCLRHQSSFEPRDSTIAILFPTYASASSPRKFIPTALRQCGSAPKPGATIRDDPSCFLQAWPPEARPKPGSTRAFPMHGSLLNMLRCTLGIDGGMSLNPIMCFRRWGNLEDEGFLRANAAVRA</sequence>
<evidence type="ECO:0000313" key="1">
    <source>
        <dbReference type="EMBL" id="CAD9163284.1"/>
    </source>
</evidence>
<proteinExistence type="predicted"/>
<protein>
    <submittedName>
        <fullName evidence="1">Uncharacterized protein</fullName>
    </submittedName>
</protein>
<dbReference type="AlphaFoldDB" id="A0A7S1RD46"/>
<dbReference type="Gene3D" id="2.60.120.620">
    <property type="entry name" value="q2cbj1_9rhob like domain"/>
    <property type="match status" value="1"/>
</dbReference>
<name>A0A7S1RD46_ALECA</name>
<reference evidence="1" key="1">
    <citation type="submission" date="2021-01" db="EMBL/GenBank/DDBJ databases">
        <authorList>
            <person name="Corre E."/>
            <person name="Pelletier E."/>
            <person name="Niang G."/>
            <person name="Scheremetjew M."/>
            <person name="Finn R."/>
            <person name="Kale V."/>
            <person name="Holt S."/>
            <person name="Cochrane G."/>
            <person name="Meng A."/>
            <person name="Brown T."/>
            <person name="Cohen L."/>
        </authorList>
    </citation>
    <scope>NUCLEOTIDE SEQUENCE</scope>
    <source>
        <strain evidence="1">OF101</strain>
    </source>
</reference>
<dbReference type="EMBL" id="HBGE01066693">
    <property type="protein sequence ID" value="CAD9163284.1"/>
    <property type="molecule type" value="Transcribed_RNA"/>
</dbReference>
<accession>A0A7S1RD46</accession>
<organism evidence="1">
    <name type="scientific">Alexandrium catenella</name>
    <name type="common">Red tide dinoflagellate</name>
    <name type="synonym">Gonyaulax catenella</name>
    <dbReference type="NCBI Taxonomy" id="2925"/>
    <lineage>
        <taxon>Eukaryota</taxon>
        <taxon>Sar</taxon>
        <taxon>Alveolata</taxon>
        <taxon>Dinophyceae</taxon>
        <taxon>Gonyaulacales</taxon>
        <taxon>Pyrocystaceae</taxon>
        <taxon>Alexandrium</taxon>
    </lineage>
</organism>